<evidence type="ECO:0000256" key="1">
    <source>
        <dbReference type="ARBA" id="ARBA00004202"/>
    </source>
</evidence>
<dbReference type="Gene3D" id="3.40.50.300">
    <property type="entry name" value="P-loop containing nucleotide triphosphate hydrolases"/>
    <property type="match status" value="1"/>
</dbReference>
<keyword evidence="7" id="KW-1278">Translocase</keyword>
<dbReference type="NCBIfam" id="NF010167">
    <property type="entry name" value="PRK13648.1"/>
    <property type="match status" value="1"/>
</dbReference>
<organism evidence="10 11">
    <name type="scientific">Bombilactobacillus folatiphilus</name>
    <dbReference type="NCBI Taxonomy" id="2923362"/>
    <lineage>
        <taxon>Bacteria</taxon>
        <taxon>Bacillati</taxon>
        <taxon>Bacillota</taxon>
        <taxon>Bacilli</taxon>
        <taxon>Lactobacillales</taxon>
        <taxon>Lactobacillaceae</taxon>
        <taxon>Bombilactobacillus</taxon>
    </lineage>
</organism>
<comment type="similarity">
    <text evidence="2">Belongs to the ABC transporter superfamily.</text>
</comment>
<dbReference type="CDD" id="cd03225">
    <property type="entry name" value="ABC_cobalt_CbiO_domain1"/>
    <property type="match status" value="1"/>
</dbReference>
<dbReference type="InterPro" id="IPR030947">
    <property type="entry name" value="EcfA_1"/>
</dbReference>
<gene>
    <name evidence="10" type="ORF">MOO45_01455</name>
</gene>
<dbReference type="Proteomes" id="UP000831495">
    <property type="component" value="Chromosome"/>
</dbReference>
<dbReference type="NCBIfam" id="TIGR04520">
    <property type="entry name" value="ECF_ATPase_1"/>
    <property type="match status" value="1"/>
</dbReference>
<keyword evidence="3" id="KW-0813">Transport</keyword>
<dbReference type="RefSeq" id="WP_249514649.1">
    <property type="nucleotide sequence ID" value="NZ_CP093366.1"/>
</dbReference>
<dbReference type="EMBL" id="CP093366">
    <property type="protein sequence ID" value="UQS82381.1"/>
    <property type="molecule type" value="Genomic_DNA"/>
</dbReference>
<evidence type="ECO:0000313" key="11">
    <source>
        <dbReference type="Proteomes" id="UP000831495"/>
    </source>
</evidence>
<protein>
    <submittedName>
        <fullName evidence="10">Energy-coupling factor ABC transporter ATP-binding protein</fullName>
    </submittedName>
</protein>
<dbReference type="PANTHER" id="PTHR43553:SF24">
    <property type="entry name" value="ENERGY-COUPLING FACTOR TRANSPORTER ATP-BINDING PROTEIN ECFA1"/>
    <property type="match status" value="1"/>
</dbReference>
<keyword evidence="4" id="KW-1003">Cell membrane</keyword>
<evidence type="ECO:0000256" key="4">
    <source>
        <dbReference type="ARBA" id="ARBA00022475"/>
    </source>
</evidence>
<dbReference type="PANTHER" id="PTHR43553">
    <property type="entry name" value="HEAVY METAL TRANSPORTER"/>
    <property type="match status" value="1"/>
</dbReference>
<evidence type="ECO:0000256" key="8">
    <source>
        <dbReference type="ARBA" id="ARBA00023136"/>
    </source>
</evidence>
<dbReference type="SUPFAM" id="SSF52540">
    <property type="entry name" value="P-loop containing nucleoside triphosphate hydrolases"/>
    <property type="match status" value="1"/>
</dbReference>
<evidence type="ECO:0000259" key="9">
    <source>
        <dbReference type="PROSITE" id="PS50893"/>
    </source>
</evidence>
<sequence length="278" mass="31071">MENIIQLDDVTYSYEEASTPTLNHISFAVQANQWVAIIGQNGSGKSTLARVLNGLLEPNSGQVKIGGMLLTEDTVWQIRQQLGIIFQNPDHQFVGATVEDDVAFGLENQGMKRSQMIERVQWALELVNMTDFAKRSPQVLSGGQKQRVAIAGIIALKPQIVIMDEATSMLDPQGRHDILLLIKRLQRELGMTVLSITHDLNEITQADQVIVLQKGNVLKIGNVEQIFADPTKLLSFGLQAPFTQRLQLDLQQHDVAIDSNYVTKQELVQKLWQLHLNT</sequence>
<proteinExistence type="inferred from homology"/>
<keyword evidence="5" id="KW-0547">Nucleotide-binding</keyword>
<evidence type="ECO:0000256" key="6">
    <source>
        <dbReference type="ARBA" id="ARBA00022840"/>
    </source>
</evidence>
<keyword evidence="6 10" id="KW-0067">ATP-binding</keyword>
<keyword evidence="11" id="KW-1185">Reference proteome</keyword>
<feature type="domain" description="ABC transporter" evidence="9">
    <location>
        <begin position="5"/>
        <end position="239"/>
    </location>
</feature>
<name>A0ABY4PA23_9LACO</name>
<accession>A0ABY4PA23</accession>
<dbReference type="NCBIfam" id="NF010156">
    <property type="entry name" value="PRK13635.1"/>
    <property type="match status" value="1"/>
</dbReference>
<evidence type="ECO:0000256" key="2">
    <source>
        <dbReference type="ARBA" id="ARBA00005417"/>
    </source>
</evidence>
<dbReference type="InterPro" id="IPR017871">
    <property type="entry name" value="ABC_transporter-like_CS"/>
</dbReference>
<dbReference type="InterPro" id="IPR003439">
    <property type="entry name" value="ABC_transporter-like_ATP-bd"/>
</dbReference>
<dbReference type="InterPro" id="IPR050095">
    <property type="entry name" value="ECF_ABC_transporter_ATP-bd"/>
</dbReference>
<dbReference type="SMART" id="SM00382">
    <property type="entry name" value="AAA"/>
    <property type="match status" value="1"/>
</dbReference>
<dbReference type="InterPro" id="IPR027417">
    <property type="entry name" value="P-loop_NTPase"/>
</dbReference>
<dbReference type="Pfam" id="PF00005">
    <property type="entry name" value="ABC_tran"/>
    <property type="match status" value="1"/>
</dbReference>
<evidence type="ECO:0000313" key="10">
    <source>
        <dbReference type="EMBL" id="UQS82381.1"/>
    </source>
</evidence>
<evidence type="ECO:0000256" key="7">
    <source>
        <dbReference type="ARBA" id="ARBA00022967"/>
    </source>
</evidence>
<evidence type="ECO:0000256" key="5">
    <source>
        <dbReference type="ARBA" id="ARBA00022741"/>
    </source>
</evidence>
<reference evidence="10" key="1">
    <citation type="journal article" date="2022" name="Int. J. Syst. Evol. Microbiol.">
        <title>Apilactobacillus apisilvae sp. nov., Nicolia spurrieriana gen. nov. sp. nov., Bombilactobacillus folatiphilus sp. nov. and Bombilactobacillus thymidiniphilus sp. nov., four new lactic acid bacterial isolates from stingless bees Tetragonula carbonaria and Austroplebeia australis.</title>
        <authorList>
            <person name="Oliphant S.A."/>
            <person name="Watson-Haigh N.S."/>
            <person name="Sumby K.M."/>
            <person name="Gardner J."/>
            <person name="Groom S."/>
            <person name="Jiranek V."/>
        </authorList>
    </citation>
    <scope>NUCLEOTIDE SEQUENCE</scope>
    <source>
        <strain evidence="10">SG4_D2</strain>
    </source>
</reference>
<comment type="subcellular location">
    <subcellularLocation>
        <location evidence="1">Cell membrane</location>
        <topology evidence="1">Peripheral membrane protein</topology>
    </subcellularLocation>
</comment>
<dbReference type="GO" id="GO:0005524">
    <property type="term" value="F:ATP binding"/>
    <property type="evidence" value="ECO:0007669"/>
    <property type="project" value="UniProtKB-KW"/>
</dbReference>
<dbReference type="PROSITE" id="PS50893">
    <property type="entry name" value="ABC_TRANSPORTER_2"/>
    <property type="match status" value="1"/>
</dbReference>
<evidence type="ECO:0000256" key="3">
    <source>
        <dbReference type="ARBA" id="ARBA00022448"/>
    </source>
</evidence>
<dbReference type="InterPro" id="IPR015856">
    <property type="entry name" value="ABC_transpr_CbiO/EcfA_su"/>
</dbReference>
<dbReference type="PROSITE" id="PS00211">
    <property type="entry name" value="ABC_TRANSPORTER_1"/>
    <property type="match status" value="1"/>
</dbReference>
<keyword evidence="8" id="KW-0472">Membrane</keyword>
<dbReference type="InterPro" id="IPR003593">
    <property type="entry name" value="AAA+_ATPase"/>
</dbReference>